<dbReference type="InterPro" id="IPR021309">
    <property type="entry name" value="YgaP-like_TM"/>
</dbReference>
<evidence type="ECO:0000259" key="1">
    <source>
        <dbReference type="PROSITE" id="PS50206"/>
    </source>
</evidence>
<dbReference type="InterPro" id="IPR001763">
    <property type="entry name" value="Rhodanese-like_dom"/>
</dbReference>
<keyword evidence="2" id="KW-0808">Transferase</keyword>
<keyword evidence="3" id="KW-1185">Reference proteome</keyword>
<dbReference type="AlphaFoldDB" id="A0A2U1F2H1"/>
<dbReference type="EMBL" id="QEKW01000013">
    <property type="protein sequence ID" value="PVZ06384.1"/>
    <property type="molecule type" value="Genomic_DNA"/>
</dbReference>
<dbReference type="CDD" id="cd00158">
    <property type="entry name" value="RHOD"/>
    <property type="match status" value="1"/>
</dbReference>
<organism evidence="2 3">
    <name type="scientific">Actinomycetospora cinnamomea</name>
    <dbReference type="NCBI Taxonomy" id="663609"/>
    <lineage>
        <taxon>Bacteria</taxon>
        <taxon>Bacillati</taxon>
        <taxon>Actinomycetota</taxon>
        <taxon>Actinomycetes</taxon>
        <taxon>Pseudonocardiales</taxon>
        <taxon>Pseudonocardiaceae</taxon>
        <taxon>Actinomycetospora</taxon>
    </lineage>
</organism>
<dbReference type="Proteomes" id="UP000245639">
    <property type="component" value="Unassembled WGS sequence"/>
</dbReference>
<dbReference type="SMART" id="SM00450">
    <property type="entry name" value="RHOD"/>
    <property type="match status" value="1"/>
</dbReference>
<dbReference type="GO" id="GO:0004792">
    <property type="term" value="F:thiosulfate-cyanide sulfurtransferase activity"/>
    <property type="evidence" value="ECO:0007669"/>
    <property type="project" value="TreeGrafter"/>
</dbReference>
<evidence type="ECO:0000313" key="2">
    <source>
        <dbReference type="EMBL" id="PVZ06384.1"/>
    </source>
</evidence>
<dbReference type="SUPFAM" id="SSF52821">
    <property type="entry name" value="Rhodanese/Cell cycle control phosphatase"/>
    <property type="match status" value="1"/>
</dbReference>
<dbReference type="Gene3D" id="3.40.250.10">
    <property type="entry name" value="Rhodanese-like domain"/>
    <property type="match status" value="1"/>
</dbReference>
<proteinExistence type="predicted"/>
<feature type="domain" description="Rhodanese" evidence="1">
    <location>
        <begin position="46"/>
        <end position="136"/>
    </location>
</feature>
<dbReference type="PANTHER" id="PTHR44086">
    <property type="entry name" value="THIOSULFATE SULFURTRANSFERASE RDL2, MITOCHONDRIAL-RELATED"/>
    <property type="match status" value="1"/>
</dbReference>
<dbReference type="Pfam" id="PF11127">
    <property type="entry name" value="YgaP-like_TM"/>
    <property type="match status" value="1"/>
</dbReference>
<dbReference type="InterPro" id="IPR036873">
    <property type="entry name" value="Rhodanese-like_dom_sf"/>
</dbReference>
<dbReference type="PROSITE" id="PS50206">
    <property type="entry name" value="RHODANESE_3"/>
    <property type="match status" value="1"/>
</dbReference>
<dbReference type="PANTHER" id="PTHR44086:SF13">
    <property type="entry name" value="THIOSULFATE SULFURTRANSFERASE PSPE"/>
    <property type="match status" value="1"/>
</dbReference>
<reference evidence="2 3" key="1">
    <citation type="submission" date="2018-04" db="EMBL/GenBank/DDBJ databases">
        <title>Genomic Encyclopedia of Type Strains, Phase IV (KMG-IV): sequencing the most valuable type-strain genomes for metagenomic binning, comparative biology and taxonomic classification.</title>
        <authorList>
            <person name="Goeker M."/>
        </authorList>
    </citation>
    <scope>NUCLEOTIDE SEQUENCE [LARGE SCALE GENOMIC DNA]</scope>
    <source>
        <strain evidence="2 3">DSM 45771</strain>
    </source>
</reference>
<gene>
    <name evidence="2" type="ORF">C8D89_113122</name>
</gene>
<name>A0A2U1F2H1_9PSEU</name>
<comment type="caution">
    <text evidence="2">The sequence shown here is derived from an EMBL/GenBank/DDBJ whole genome shotgun (WGS) entry which is preliminary data.</text>
</comment>
<dbReference type="Pfam" id="PF00581">
    <property type="entry name" value="Rhodanese"/>
    <property type="match status" value="1"/>
</dbReference>
<evidence type="ECO:0000313" key="3">
    <source>
        <dbReference type="Proteomes" id="UP000245639"/>
    </source>
</evidence>
<dbReference type="Gene3D" id="6.10.140.1340">
    <property type="match status" value="1"/>
</dbReference>
<sequence>MTSRSGGDVHVRPSSPAPLYVGMLVPMSTPTRPLLDTAAVRALLASHPGTRLIDVRSPGEFAAAHIPGSYNVPLDLLREHRDELRAEHDDPVVLVCASGARAEQARGVLDRTGLERLEVLRGGVTDWQRDGGPIREGAGTWAMERQVRLTAGSLVLAGVLGSLRYRPLVALAGVIGAGLTFSAVTNTCGMARLLALLPHNRRGAPDPAAALAALA</sequence>
<accession>A0A2U1F2H1</accession>
<protein>
    <submittedName>
        <fullName evidence="2">Rhodanese-related sulfurtransferase</fullName>
    </submittedName>
</protein>